<dbReference type="PROSITE" id="PS50112">
    <property type="entry name" value="PAS"/>
    <property type="match status" value="1"/>
</dbReference>
<dbReference type="InterPro" id="IPR052155">
    <property type="entry name" value="Biofilm_reg_signaling"/>
</dbReference>
<dbReference type="EMBL" id="LVHI01000012">
    <property type="protein sequence ID" value="OAK54810.1"/>
    <property type="molecule type" value="Genomic_DNA"/>
</dbReference>
<feature type="domain" description="EAL" evidence="2">
    <location>
        <begin position="478"/>
        <end position="729"/>
    </location>
</feature>
<reference evidence="4 5" key="1">
    <citation type="submission" date="2016-03" db="EMBL/GenBank/DDBJ databases">
        <title>Genome sequence of Rhodococcus kyotonensis KB10.</title>
        <authorList>
            <person name="Jeong H."/>
            <person name="Hong C.E."/>
            <person name="Jo S.H."/>
            <person name="Park J.M."/>
        </authorList>
    </citation>
    <scope>NUCLEOTIDE SEQUENCE [LARGE SCALE GENOMIC DNA]</scope>
    <source>
        <strain evidence="4 5">KB10</strain>
    </source>
</reference>
<dbReference type="SUPFAM" id="SSF141868">
    <property type="entry name" value="EAL domain-like"/>
    <property type="match status" value="1"/>
</dbReference>
<proteinExistence type="predicted"/>
<accession>A0A177YHN1</accession>
<dbReference type="Pfam" id="PF13188">
    <property type="entry name" value="PAS_8"/>
    <property type="match status" value="1"/>
</dbReference>
<evidence type="ECO:0000313" key="5">
    <source>
        <dbReference type="Proteomes" id="UP000077519"/>
    </source>
</evidence>
<feature type="domain" description="GGDEF" evidence="3">
    <location>
        <begin position="338"/>
        <end position="469"/>
    </location>
</feature>
<dbReference type="SMART" id="SM00267">
    <property type="entry name" value="GGDEF"/>
    <property type="match status" value="1"/>
</dbReference>
<dbReference type="PANTHER" id="PTHR44757">
    <property type="entry name" value="DIGUANYLATE CYCLASE DGCP"/>
    <property type="match status" value="1"/>
</dbReference>
<dbReference type="Pfam" id="PF00990">
    <property type="entry name" value="GGDEF"/>
    <property type="match status" value="1"/>
</dbReference>
<evidence type="ECO:0000259" key="1">
    <source>
        <dbReference type="PROSITE" id="PS50112"/>
    </source>
</evidence>
<dbReference type="PROSITE" id="PS50883">
    <property type="entry name" value="EAL"/>
    <property type="match status" value="1"/>
</dbReference>
<dbReference type="Gene3D" id="3.30.450.40">
    <property type="match status" value="1"/>
</dbReference>
<dbReference type="Gene3D" id="3.30.70.270">
    <property type="match status" value="1"/>
</dbReference>
<dbReference type="SUPFAM" id="SSF55073">
    <property type="entry name" value="Nucleotide cyclase"/>
    <property type="match status" value="1"/>
</dbReference>
<dbReference type="Gene3D" id="3.20.20.450">
    <property type="entry name" value="EAL domain"/>
    <property type="match status" value="1"/>
</dbReference>
<dbReference type="InterPro" id="IPR003018">
    <property type="entry name" value="GAF"/>
</dbReference>
<dbReference type="InterPro" id="IPR043128">
    <property type="entry name" value="Rev_trsase/Diguanyl_cyclase"/>
</dbReference>
<dbReference type="PROSITE" id="PS50887">
    <property type="entry name" value="GGDEF"/>
    <property type="match status" value="1"/>
</dbReference>
<evidence type="ECO:0000259" key="2">
    <source>
        <dbReference type="PROSITE" id="PS50883"/>
    </source>
</evidence>
<dbReference type="InterPro" id="IPR029787">
    <property type="entry name" value="Nucleotide_cyclase"/>
</dbReference>
<dbReference type="SUPFAM" id="SSF55785">
    <property type="entry name" value="PYP-like sensor domain (PAS domain)"/>
    <property type="match status" value="1"/>
</dbReference>
<dbReference type="Pfam" id="PF13185">
    <property type="entry name" value="GAF_2"/>
    <property type="match status" value="1"/>
</dbReference>
<dbReference type="InterPro" id="IPR000160">
    <property type="entry name" value="GGDEF_dom"/>
</dbReference>
<feature type="domain" description="PAS" evidence="1">
    <location>
        <begin position="7"/>
        <end position="46"/>
    </location>
</feature>
<sequence>MRDPTDDPAILRALLEFSPDMLALSEFSGRVVYVNPAGLSLVGLSELPESPHLSTSEFFTPRGLEVSSQVENGLSTIGFWQGRSELRHHVTGTGIPVVVTTFVVRRDGGKPDLIASMIRDRTEGARRDRELEASVIAARRSAAEKHALADLGRLAVSAELPELLDAAAAAASTLMGVESAAIARHEHPSDDFLRIDAVTRAMGDNPVVPSGDRSLAGYAIEHNAATVCTDTGSESRFDTAAMATLGLHSGVAIPVPIASSNPWGALSIYSTGTRDYSDQEVEFLTAITSVLSTALKRIDLDNELRIRSMHDSLTGLPNRALAYEIIDDALARASEESTSVALLLLDIDDFKVINDSLGHDAGDRALVRFAHRLSATVRAEDTVARLGGDEFLIICERVDDITHAEKLAHHISTSIATPKAMDEAPVPLSGSIGIAVSKPSSTRRQLVHQADLAMYRAKDSGGGYAVFDTGDLYDADRVRSLSVDLRNALAHNQLHLVYQPLVDIATGTLVAVEALARWDHPVHGLVEPSEFVPVAERTGLATALGSWALRTACAQAAKWRRFSDVEMRVNVSALQLRNTAFPGEVAAVLEETGLPPGALGLEITETVWVADTSRVADTIAALHSMGVALLLDDLGKGHSSISYLDRYPMFECFKIDKSFIAKLPTPRATAVVTAIVALAKAFGVTVVGEGVETREQLDALAATGCDLAQGYLFGRPMSADDLTATLPRR</sequence>
<comment type="caution">
    <text evidence="4">The sequence shown here is derived from an EMBL/GenBank/DDBJ whole genome shotgun (WGS) entry which is preliminary data.</text>
</comment>
<keyword evidence="5" id="KW-1185">Reference proteome</keyword>
<protein>
    <recommendedName>
        <fullName evidence="6">PAS domain S-box-containing protein/diguanylate cyclase (GGDEF) domain-containing protein</fullName>
    </recommendedName>
</protein>
<dbReference type="NCBIfam" id="TIGR00254">
    <property type="entry name" value="GGDEF"/>
    <property type="match status" value="1"/>
</dbReference>
<dbReference type="RefSeq" id="WP_068425718.1">
    <property type="nucleotide sequence ID" value="NZ_LVHI01000012.1"/>
</dbReference>
<dbReference type="InterPro" id="IPR035965">
    <property type="entry name" value="PAS-like_dom_sf"/>
</dbReference>
<dbReference type="InterPro" id="IPR029016">
    <property type="entry name" value="GAF-like_dom_sf"/>
</dbReference>
<organism evidence="4 5">
    <name type="scientific">Rhodococcoides kyotonense</name>
    <dbReference type="NCBI Taxonomy" id="398843"/>
    <lineage>
        <taxon>Bacteria</taxon>
        <taxon>Bacillati</taxon>
        <taxon>Actinomycetota</taxon>
        <taxon>Actinomycetes</taxon>
        <taxon>Mycobacteriales</taxon>
        <taxon>Nocardiaceae</taxon>
        <taxon>Rhodococcoides</taxon>
    </lineage>
</organism>
<dbReference type="SMART" id="SM00065">
    <property type="entry name" value="GAF"/>
    <property type="match status" value="1"/>
</dbReference>
<dbReference type="SUPFAM" id="SSF55781">
    <property type="entry name" value="GAF domain-like"/>
    <property type="match status" value="1"/>
</dbReference>
<dbReference type="AlphaFoldDB" id="A0A177YHN1"/>
<dbReference type="Proteomes" id="UP000077519">
    <property type="component" value="Unassembled WGS sequence"/>
</dbReference>
<evidence type="ECO:0000313" key="4">
    <source>
        <dbReference type="EMBL" id="OAK54810.1"/>
    </source>
</evidence>
<dbReference type="FunFam" id="3.30.70.270:FF:000001">
    <property type="entry name" value="Diguanylate cyclase domain protein"/>
    <property type="match status" value="1"/>
</dbReference>
<dbReference type="CDD" id="cd01948">
    <property type="entry name" value="EAL"/>
    <property type="match status" value="1"/>
</dbReference>
<dbReference type="Pfam" id="PF00563">
    <property type="entry name" value="EAL"/>
    <property type="match status" value="1"/>
</dbReference>
<dbReference type="CDD" id="cd00130">
    <property type="entry name" value="PAS"/>
    <property type="match status" value="1"/>
</dbReference>
<dbReference type="NCBIfam" id="TIGR00229">
    <property type="entry name" value="sensory_box"/>
    <property type="match status" value="1"/>
</dbReference>
<dbReference type="InterPro" id="IPR001633">
    <property type="entry name" value="EAL_dom"/>
</dbReference>
<dbReference type="InterPro" id="IPR035919">
    <property type="entry name" value="EAL_sf"/>
</dbReference>
<dbReference type="PANTHER" id="PTHR44757:SF2">
    <property type="entry name" value="BIOFILM ARCHITECTURE MAINTENANCE PROTEIN MBAA"/>
    <property type="match status" value="1"/>
</dbReference>
<gene>
    <name evidence="4" type="ORF">A3K89_05705</name>
</gene>
<dbReference type="SMART" id="SM00052">
    <property type="entry name" value="EAL"/>
    <property type="match status" value="1"/>
</dbReference>
<dbReference type="CDD" id="cd01949">
    <property type="entry name" value="GGDEF"/>
    <property type="match status" value="1"/>
</dbReference>
<name>A0A177YHN1_9NOCA</name>
<evidence type="ECO:0000259" key="3">
    <source>
        <dbReference type="PROSITE" id="PS50887"/>
    </source>
</evidence>
<dbReference type="InterPro" id="IPR000014">
    <property type="entry name" value="PAS"/>
</dbReference>
<evidence type="ECO:0008006" key="6">
    <source>
        <dbReference type="Google" id="ProtNLM"/>
    </source>
</evidence>
<dbReference type="Gene3D" id="3.30.450.20">
    <property type="entry name" value="PAS domain"/>
    <property type="match status" value="1"/>
</dbReference>